<reference evidence="2 3" key="1">
    <citation type="submission" date="2016-12" db="EMBL/GenBank/DDBJ databases">
        <authorList>
            <person name="Song W.-J."/>
            <person name="Kurnit D.M."/>
        </authorList>
    </citation>
    <scope>NUCLEOTIDE SEQUENCE [LARGE SCALE GENOMIC DNA]</scope>
    <source>
        <strain evidence="2 3">STM7296</strain>
    </source>
</reference>
<evidence type="ECO:0000313" key="3">
    <source>
        <dbReference type="Proteomes" id="UP000187012"/>
    </source>
</evidence>
<dbReference type="EMBL" id="CYGX02000095">
    <property type="protein sequence ID" value="SIT48233.1"/>
    <property type="molecule type" value="Genomic_DNA"/>
</dbReference>
<feature type="compositionally biased region" description="Basic and acidic residues" evidence="1">
    <location>
        <begin position="62"/>
        <end position="72"/>
    </location>
</feature>
<evidence type="ECO:0000313" key="2">
    <source>
        <dbReference type="EMBL" id="SIT48233.1"/>
    </source>
</evidence>
<proteinExistence type="predicted"/>
<organism evidence="2 3">
    <name type="scientific">Paraburkholderia ribeironis</name>
    <dbReference type="NCBI Taxonomy" id="1247936"/>
    <lineage>
        <taxon>Bacteria</taxon>
        <taxon>Pseudomonadati</taxon>
        <taxon>Pseudomonadota</taxon>
        <taxon>Betaproteobacteria</taxon>
        <taxon>Burkholderiales</taxon>
        <taxon>Burkholderiaceae</taxon>
        <taxon>Paraburkholderia</taxon>
    </lineage>
</organism>
<dbReference type="AlphaFoldDB" id="A0A1N7SLE8"/>
<gene>
    <name evidence="2" type="ORF">BN2475_950044</name>
</gene>
<protein>
    <submittedName>
        <fullName evidence="2">Uncharacterized protein</fullName>
    </submittedName>
</protein>
<name>A0A1N7SLE8_9BURK</name>
<sequence length="94" mass="10067">MTRAGDERPLRHDALIVRHQASRASRIGQAPLADGAAAFQSAARRTSGCAGGVSHAGRLRRRESENYSERRPRAAMAAQGPVCPTCWRVGVLAC</sequence>
<evidence type="ECO:0000256" key="1">
    <source>
        <dbReference type="SAM" id="MobiDB-lite"/>
    </source>
</evidence>
<feature type="region of interest" description="Disordered" evidence="1">
    <location>
        <begin position="48"/>
        <end position="72"/>
    </location>
</feature>
<keyword evidence="3" id="KW-1185">Reference proteome</keyword>
<dbReference type="Proteomes" id="UP000187012">
    <property type="component" value="Unassembled WGS sequence"/>
</dbReference>
<accession>A0A1N7SLE8</accession>